<protein>
    <submittedName>
        <fullName evidence="2">Putative conjugative transfer protein TraE</fullName>
    </submittedName>
</protein>
<keyword evidence="1" id="KW-1133">Transmembrane helix</keyword>
<sequence length="69" mass="8132">MDHLLKQSSIQELVKYNKRLLLIALLLSFSCVLSTIKVFSKEERWLSIPAIEPDRRMIHHNTSIDKRKV</sequence>
<gene>
    <name evidence="2" type="ORF">APHACPA_1266</name>
</gene>
<organism evidence="2 3">
    <name type="scientific">Rickettsia amblyommatis str. Ac/Pa</name>
    <dbReference type="NCBI Taxonomy" id="1359164"/>
    <lineage>
        <taxon>Bacteria</taxon>
        <taxon>Pseudomonadati</taxon>
        <taxon>Pseudomonadota</taxon>
        <taxon>Alphaproteobacteria</taxon>
        <taxon>Rickettsiales</taxon>
        <taxon>Rickettsiaceae</taxon>
        <taxon>Rickettsieae</taxon>
        <taxon>Rickettsia</taxon>
        <taxon>spotted fever group</taxon>
    </lineage>
</organism>
<keyword evidence="1" id="KW-0472">Membrane</keyword>
<keyword evidence="3" id="KW-1185">Reference proteome</keyword>
<dbReference type="EMBL" id="LANR01000001">
    <property type="protein sequence ID" value="KJV62245.1"/>
    <property type="molecule type" value="Genomic_DNA"/>
</dbReference>
<dbReference type="PROSITE" id="PS51257">
    <property type="entry name" value="PROKAR_LIPOPROTEIN"/>
    <property type="match status" value="1"/>
</dbReference>
<dbReference type="AlphaFoldDB" id="A0A0F3N2E9"/>
<dbReference type="Proteomes" id="UP000033556">
    <property type="component" value="Unassembled WGS sequence"/>
</dbReference>
<keyword evidence="1" id="KW-0812">Transmembrane</keyword>
<dbReference type="PATRIC" id="fig|1359164.3.peg.1251"/>
<accession>A0A0F3N2E9</accession>
<comment type="caution">
    <text evidence="2">The sequence shown here is derived from an EMBL/GenBank/DDBJ whole genome shotgun (WGS) entry which is preliminary data.</text>
</comment>
<evidence type="ECO:0000313" key="3">
    <source>
        <dbReference type="Proteomes" id="UP000033556"/>
    </source>
</evidence>
<name>A0A0F3N2E9_RICAM</name>
<evidence type="ECO:0000256" key="1">
    <source>
        <dbReference type="SAM" id="Phobius"/>
    </source>
</evidence>
<evidence type="ECO:0000313" key="2">
    <source>
        <dbReference type="EMBL" id="KJV62245.1"/>
    </source>
</evidence>
<feature type="transmembrane region" description="Helical" evidence="1">
    <location>
        <begin position="20"/>
        <end position="39"/>
    </location>
</feature>
<reference evidence="2 3" key="1">
    <citation type="submission" date="2015-01" db="EMBL/GenBank/DDBJ databases">
        <title>Genome Sequencing of Rickettsiales.</title>
        <authorList>
            <person name="Daugherty S.C."/>
            <person name="Su Q."/>
            <person name="Abolude K."/>
            <person name="Beier-Sexton M."/>
            <person name="Carlyon J.A."/>
            <person name="Carter R."/>
            <person name="Day N.P."/>
            <person name="Dumler S.J."/>
            <person name="Dyachenko V."/>
            <person name="Godinez A."/>
            <person name="Kurtti T.J."/>
            <person name="Lichay M."/>
            <person name="Mullins K.E."/>
            <person name="Ott S."/>
            <person name="Pappas-Brown V."/>
            <person name="Paris D.H."/>
            <person name="Patel P."/>
            <person name="Richards A.L."/>
            <person name="Sadzewicz L."/>
            <person name="Sears K."/>
            <person name="Seidman D."/>
            <person name="Sengamalay N."/>
            <person name="Stenos J."/>
            <person name="Tallon L.J."/>
            <person name="Vincent G."/>
            <person name="Fraser C.M."/>
            <person name="Munderloh U."/>
            <person name="Dunning-Hotopp J.C."/>
        </authorList>
    </citation>
    <scope>NUCLEOTIDE SEQUENCE [LARGE SCALE GENOMIC DNA]</scope>
    <source>
        <strain evidence="2 3">Ac/Pa</strain>
    </source>
</reference>
<proteinExistence type="predicted"/>